<accession>A0A067N386</accession>
<dbReference type="GO" id="GO:0005829">
    <property type="term" value="C:cytosol"/>
    <property type="evidence" value="ECO:0007669"/>
    <property type="project" value="TreeGrafter"/>
</dbReference>
<dbReference type="Pfam" id="PF13516">
    <property type="entry name" value="LRR_6"/>
    <property type="match status" value="2"/>
</dbReference>
<keyword evidence="1" id="KW-0343">GTPase activation</keyword>
<dbReference type="GO" id="GO:0005634">
    <property type="term" value="C:nucleus"/>
    <property type="evidence" value="ECO:0007669"/>
    <property type="project" value="TreeGrafter"/>
</dbReference>
<dbReference type="OrthoDB" id="333024at2759"/>
<dbReference type="GO" id="GO:0031267">
    <property type="term" value="F:small GTPase binding"/>
    <property type="evidence" value="ECO:0007669"/>
    <property type="project" value="TreeGrafter"/>
</dbReference>
<dbReference type="SMART" id="SM00368">
    <property type="entry name" value="LRR_RI"/>
    <property type="match status" value="7"/>
</dbReference>
<dbReference type="PANTHER" id="PTHR24113:SF12">
    <property type="entry name" value="RAN GTPASE-ACTIVATING PROTEIN 1"/>
    <property type="match status" value="1"/>
</dbReference>
<organism evidence="6 7">
    <name type="scientific">Botryobasidium botryosum (strain FD-172 SS1)</name>
    <dbReference type="NCBI Taxonomy" id="930990"/>
    <lineage>
        <taxon>Eukaryota</taxon>
        <taxon>Fungi</taxon>
        <taxon>Dikarya</taxon>
        <taxon>Basidiomycota</taxon>
        <taxon>Agaricomycotina</taxon>
        <taxon>Agaricomycetes</taxon>
        <taxon>Cantharellales</taxon>
        <taxon>Botryobasidiaceae</taxon>
        <taxon>Botryobasidium</taxon>
    </lineage>
</organism>
<dbReference type="InterPro" id="IPR005645">
    <property type="entry name" value="FSH-like_dom"/>
</dbReference>
<feature type="region of interest" description="Disordered" evidence="4">
    <location>
        <begin position="238"/>
        <end position="259"/>
    </location>
</feature>
<dbReference type="GO" id="GO:0005096">
    <property type="term" value="F:GTPase activator activity"/>
    <property type="evidence" value="ECO:0007669"/>
    <property type="project" value="UniProtKB-KW"/>
</dbReference>
<dbReference type="STRING" id="930990.A0A067N386"/>
<gene>
    <name evidence="6" type="ORF">BOTBODRAFT_61117</name>
</gene>
<dbReference type="PANTHER" id="PTHR24113">
    <property type="entry name" value="RAN GTPASE-ACTIVATING PROTEIN 1"/>
    <property type="match status" value="1"/>
</dbReference>
<evidence type="ECO:0000256" key="3">
    <source>
        <dbReference type="ARBA" id="ARBA00022737"/>
    </source>
</evidence>
<dbReference type="InterPro" id="IPR029058">
    <property type="entry name" value="AB_hydrolase_fold"/>
</dbReference>
<feature type="domain" description="Serine hydrolase" evidence="5">
    <location>
        <begin position="29"/>
        <end position="142"/>
    </location>
</feature>
<dbReference type="SUPFAM" id="SSF52047">
    <property type="entry name" value="RNI-like"/>
    <property type="match status" value="1"/>
</dbReference>
<dbReference type="Pfam" id="PF03959">
    <property type="entry name" value="FSH1"/>
    <property type="match status" value="1"/>
</dbReference>
<dbReference type="Proteomes" id="UP000027195">
    <property type="component" value="Unassembled WGS sequence"/>
</dbReference>
<evidence type="ECO:0000256" key="1">
    <source>
        <dbReference type="ARBA" id="ARBA00022468"/>
    </source>
</evidence>
<dbReference type="GO" id="GO:0048471">
    <property type="term" value="C:perinuclear region of cytoplasm"/>
    <property type="evidence" value="ECO:0007669"/>
    <property type="project" value="TreeGrafter"/>
</dbReference>
<proteinExistence type="predicted"/>
<evidence type="ECO:0000259" key="5">
    <source>
        <dbReference type="Pfam" id="PF03959"/>
    </source>
</evidence>
<dbReference type="Gene3D" id="3.40.50.1820">
    <property type="entry name" value="alpha/beta hydrolase"/>
    <property type="match status" value="1"/>
</dbReference>
<dbReference type="Gene3D" id="3.80.10.10">
    <property type="entry name" value="Ribonuclease Inhibitor"/>
    <property type="match status" value="1"/>
</dbReference>
<dbReference type="HOGENOM" id="CLU_381288_0_0_1"/>
<protein>
    <recommendedName>
        <fullName evidence="5">Serine hydrolase domain-containing protein</fullName>
    </recommendedName>
</protein>
<dbReference type="InterPro" id="IPR032675">
    <property type="entry name" value="LRR_dom_sf"/>
</dbReference>
<dbReference type="InterPro" id="IPR001611">
    <property type="entry name" value="Leu-rich_rpt"/>
</dbReference>
<evidence type="ECO:0000313" key="6">
    <source>
        <dbReference type="EMBL" id="KDQ21410.1"/>
    </source>
</evidence>
<evidence type="ECO:0000256" key="2">
    <source>
        <dbReference type="ARBA" id="ARBA00022614"/>
    </source>
</evidence>
<evidence type="ECO:0000256" key="4">
    <source>
        <dbReference type="SAM" id="MobiDB-lite"/>
    </source>
</evidence>
<dbReference type="AlphaFoldDB" id="A0A067N386"/>
<dbReference type="InParanoid" id="A0A067N386"/>
<keyword evidence="2" id="KW-0433">Leucine-rich repeat</keyword>
<name>A0A067N386_BOTB1</name>
<dbReference type="GO" id="GO:0006913">
    <property type="term" value="P:nucleocytoplasmic transport"/>
    <property type="evidence" value="ECO:0007669"/>
    <property type="project" value="TreeGrafter"/>
</dbReference>
<sequence length="726" mass="78376">MTTLVVSSQPTEVRTSGAFKRASKLAADEKKVFILHDELQNATLARLQTQTLASGFHKAGIVPYYRNAPFSGQSMDQENGQELEESEALYPCTWLGANESYYEKAVLFIRNTIVRKGPFFGIIALGRTTVIAEMVAEQHGVPFSEPPRELEGGTRSISSYPVAFVTSHHAFQFFVPTHGPPTDSDLALPVDLLIGLIKEAIVEGKKLFDFRKPTFEELRALKREKKKAALAHAALQREINGGKGEKQGDSSQQIPLGVDGTLGVPGHAIEGASGKDAPIATTSPADAIYPFRADSKDAQNKRPKQFSNYLLFPTAEPVTPCPVSALQPMIDWLALDRDIHASEEPRVDFTRGSILGKTTRGGGTSVDLCKQVVGPEGIGPILDAVGMNSHVDRFLLGNNIVGDSGARVIAEFMANPEKSKRVYNFYIAGNSISSKGISHITDALTFNKTVTALWLKRNPLGPAGGARLGEALCLNTTLTTLDLVNTGISDAGAQSIFAALSQNSGSALRHLYMGASAHGVATAQAAGRYLSSGRSKLASLYLSMSRFGDEGAEILASGLAKDKNLERLGLSSCGIGNEGAMRLADALADHPSLVSLDLGWRRGTYELGEEGNKIGDKGALYLGEKLLVGRRRLRSIDLSNNALTYGGAAEFVKRFVIPNEELLVVRIAQKGGQKRNVGAERIAGDVCKRNRRAFDRIVGEEEKARVEEALEPQHIKEIYSIYRGNM</sequence>
<dbReference type="EMBL" id="KL198016">
    <property type="protein sequence ID" value="KDQ21410.1"/>
    <property type="molecule type" value="Genomic_DNA"/>
</dbReference>
<evidence type="ECO:0000313" key="7">
    <source>
        <dbReference type="Proteomes" id="UP000027195"/>
    </source>
</evidence>
<dbReference type="InterPro" id="IPR027038">
    <property type="entry name" value="RanGap"/>
</dbReference>
<keyword evidence="7" id="KW-1185">Reference proteome</keyword>
<keyword evidence="3" id="KW-0677">Repeat</keyword>
<reference evidence="7" key="1">
    <citation type="journal article" date="2014" name="Proc. Natl. Acad. Sci. U.S.A.">
        <title>Extensive sampling of basidiomycete genomes demonstrates inadequacy of the white-rot/brown-rot paradigm for wood decay fungi.</title>
        <authorList>
            <person name="Riley R."/>
            <person name="Salamov A.A."/>
            <person name="Brown D.W."/>
            <person name="Nagy L.G."/>
            <person name="Floudas D."/>
            <person name="Held B.W."/>
            <person name="Levasseur A."/>
            <person name="Lombard V."/>
            <person name="Morin E."/>
            <person name="Otillar R."/>
            <person name="Lindquist E.A."/>
            <person name="Sun H."/>
            <person name="LaButti K.M."/>
            <person name="Schmutz J."/>
            <person name="Jabbour D."/>
            <person name="Luo H."/>
            <person name="Baker S.E."/>
            <person name="Pisabarro A.G."/>
            <person name="Walton J.D."/>
            <person name="Blanchette R.A."/>
            <person name="Henrissat B."/>
            <person name="Martin F."/>
            <person name="Cullen D."/>
            <person name="Hibbett D.S."/>
            <person name="Grigoriev I.V."/>
        </authorList>
    </citation>
    <scope>NUCLEOTIDE SEQUENCE [LARGE SCALE GENOMIC DNA]</scope>
    <source>
        <strain evidence="7">FD-172 SS1</strain>
    </source>
</reference>